<gene>
    <name evidence="1" type="ORF">KK1_000148</name>
</gene>
<feature type="non-terminal residue" evidence="1">
    <location>
        <position position="1"/>
    </location>
</feature>
<dbReference type="Proteomes" id="UP000075243">
    <property type="component" value="Chromosome 11"/>
</dbReference>
<proteinExistence type="predicted"/>
<protein>
    <submittedName>
        <fullName evidence="1">Uncharacterized protein</fullName>
    </submittedName>
</protein>
<dbReference type="Gramene" id="C.cajan_00147.t">
    <property type="protein sequence ID" value="C.cajan_00147.t.cds1"/>
    <property type="gene ID" value="C.cajan_00147"/>
</dbReference>
<name>A0A151SGR3_CAJCA</name>
<reference evidence="1 2" key="1">
    <citation type="journal article" date="2012" name="Nat. Biotechnol.">
        <title>Draft genome sequence of pigeonpea (Cajanus cajan), an orphan legume crop of resource-poor farmers.</title>
        <authorList>
            <person name="Varshney R.K."/>
            <person name="Chen W."/>
            <person name="Li Y."/>
            <person name="Bharti A.K."/>
            <person name="Saxena R.K."/>
            <person name="Schlueter J.A."/>
            <person name="Donoghue M.T."/>
            <person name="Azam S."/>
            <person name="Fan G."/>
            <person name="Whaley A.M."/>
            <person name="Farmer A.D."/>
            <person name="Sheridan J."/>
            <person name="Iwata A."/>
            <person name="Tuteja R."/>
            <person name="Penmetsa R.V."/>
            <person name="Wu W."/>
            <person name="Upadhyaya H.D."/>
            <person name="Yang S.P."/>
            <person name="Shah T."/>
            <person name="Saxena K.B."/>
            <person name="Michael T."/>
            <person name="McCombie W.R."/>
            <person name="Yang B."/>
            <person name="Zhang G."/>
            <person name="Yang H."/>
            <person name="Wang J."/>
            <person name="Spillane C."/>
            <person name="Cook D.R."/>
            <person name="May G.D."/>
            <person name="Xu X."/>
            <person name="Jackson S.A."/>
        </authorList>
    </citation>
    <scope>NUCLEOTIDE SEQUENCE [LARGE SCALE GENOMIC DNA]</scope>
    <source>
        <strain evidence="2">cv. Asha</strain>
    </source>
</reference>
<evidence type="ECO:0000313" key="1">
    <source>
        <dbReference type="EMBL" id="KYP53983.1"/>
    </source>
</evidence>
<dbReference type="AlphaFoldDB" id="A0A151SGR3"/>
<dbReference type="EMBL" id="CM003613">
    <property type="protein sequence ID" value="KYP53983.1"/>
    <property type="molecule type" value="Genomic_DNA"/>
</dbReference>
<keyword evidence="2" id="KW-1185">Reference proteome</keyword>
<evidence type="ECO:0000313" key="2">
    <source>
        <dbReference type="Proteomes" id="UP000075243"/>
    </source>
</evidence>
<accession>A0A151SGR3</accession>
<organism evidence="1 2">
    <name type="scientific">Cajanus cajan</name>
    <name type="common">Pigeon pea</name>
    <name type="synonym">Cajanus indicus</name>
    <dbReference type="NCBI Taxonomy" id="3821"/>
    <lineage>
        <taxon>Eukaryota</taxon>
        <taxon>Viridiplantae</taxon>
        <taxon>Streptophyta</taxon>
        <taxon>Embryophyta</taxon>
        <taxon>Tracheophyta</taxon>
        <taxon>Spermatophyta</taxon>
        <taxon>Magnoliopsida</taxon>
        <taxon>eudicotyledons</taxon>
        <taxon>Gunneridae</taxon>
        <taxon>Pentapetalae</taxon>
        <taxon>rosids</taxon>
        <taxon>fabids</taxon>
        <taxon>Fabales</taxon>
        <taxon>Fabaceae</taxon>
        <taxon>Papilionoideae</taxon>
        <taxon>50 kb inversion clade</taxon>
        <taxon>NPAAA clade</taxon>
        <taxon>indigoferoid/millettioid clade</taxon>
        <taxon>Phaseoleae</taxon>
        <taxon>Cajanus</taxon>
    </lineage>
</organism>
<sequence>NGGLGFQNLKLFNKAFMMKLVWELISNPSELWVQVLREKYNYSHGLVPIMKAKSINSQS</sequence>